<comment type="caution">
    <text evidence="1">The sequence shown here is derived from an EMBL/GenBank/DDBJ whole genome shotgun (WGS) entry which is preliminary data.</text>
</comment>
<dbReference type="AlphaFoldDB" id="F3CJR8"/>
<sequence length="34" mass="3864">PFFFSERRLDGLAAYYALQAQLSHQALHRTAGDL</sequence>
<organism evidence="1 2">
    <name type="scientific">Pseudomonas savastanoi pv. glycinea str. race 4</name>
    <dbReference type="NCBI Taxonomy" id="875330"/>
    <lineage>
        <taxon>Bacteria</taxon>
        <taxon>Pseudomonadati</taxon>
        <taxon>Pseudomonadota</taxon>
        <taxon>Gammaproteobacteria</taxon>
        <taxon>Pseudomonadales</taxon>
        <taxon>Pseudomonadaceae</taxon>
        <taxon>Pseudomonas</taxon>
    </lineage>
</organism>
<accession>F3CJR8</accession>
<proteinExistence type="predicted"/>
<name>F3CJR8_PSESG</name>
<evidence type="ECO:0000313" key="1">
    <source>
        <dbReference type="EMBL" id="EGH19510.1"/>
    </source>
</evidence>
<dbReference type="EMBL" id="ADWY01004202">
    <property type="protein sequence ID" value="EGH19510.1"/>
    <property type="molecule type" value="Genomic_DNA"/>
</dbReference>
<dbReference type="Proteomes" id="UP000005466">
    <property type="component" value="Unassembled WGS sequence"/>
</dbReference>
<protein>
    <submittedName>
        <fullName evidence="1">Uncharacterized protein</fullName>
    </submittedName>
</protein>
<feature type="non-terminal residue" evidence="1">
    <location>
        <position position="1"/>
    </location>
</feature>
<evidence type="ECO:0000313" key="2">
    <source>
        <dbReference type="Proteomes" id="UP000005466"/>
    </source>
</evidence>
<gene>
    <name evidence="1" type="ORF">Pgy4_41714</name>
</gene>
<reference evidence="1 2" key="1">
    <citation type="journal article" date="2011" name="PLoS Pathog.">
        <title>Dynamic evolution of pathogenicity revealed by sequencing and comparative genomics of 19 Pseudomonas syringae isolates.</title>
        <authorList>
            <person name="Baltrus D.A."/>
            <person name="Nishimura M.T."/>
            <person name="Romanchuk A."/>
            <person name="Chang J.H."/>
            <person name="Mukhtar M.S."/>
            <person name="Cherkis K."/>
            <person name="Roach J."/>
            <person name="Grant S.R."/>
            <person name="Jones C.D."/>
            <person name="Dangl J.L."/>
        </authorList>
    </citation>
    <scope>NUCLEOTIDE SEQUENCE [LARGE SCALE GENOMIC DNA]</scope>
    <source>
        <strain evidence="2">race 4</strain>
    </source>
</reference>
<feature type="non-terminal residue" evidence="1">
    <location>
        <position position="34"/>
    </location>
</feature>